<accession>A0A4P0Y8T7</accession>
<dbReference type="EMBL" id="CABDVL010000003">
    <property type="protein sequence ID" value="VTM56947.1"/>
    <property type="molecule type" value="Genomic_DNA"/>
</dbReference>
<reference evidence="1" key="1">
    <citation type="submission" date="2019-04" db="EMBL/GenBank/DDBJ databases">
        <authorList>
            <consortium name="Pathogen Informatics"/>
        </authorList>
    </citation>
    <scope>NUCLEOTIDE SEQUENCE</scope>
    <source>
        <strain evidence="1">NCTC9183</strain>
    </source>
</reference>
<organism evidence="1">
    <name type="scientific">Klebsiella pneumoniae</name>
    <dbReference type="NCBI Taxonomy" id="573"/>
    <lineage>
        <taxon>Bacteria</taxon>
        <taxon>Pseudomonadati</taxon>
        <taxon>Pseudomonadota</taxon>
        <taxon>Gammaproteobacteria</taxon>
        <taxon>Enterobacterales</taxon>
        <taxon>Enterobacteriaceae</taxon>
        <taxon>Klebsiella/Raoultella group</taxon>
        <taxon>Klebsiella</taxon>
        <taxon>Klebsiella pneumoniae complex</taxon>
    </lineage>
</organism>
<gene>
    <name evidence="1" type="ORF">NCTC9183_04402</name>
</gene>
<name>A0A4P0Y8T7_KLEPN</name>
<proteinExistence type="predicted"/>
<evidence type="ECO:0000313" key="1">
    <source>
        <dbReference type="EMBL" id="VTM56947.1"/>
    </source>
</evidence>
<dbReference type="Proteomes" id="UP000507695">
    <property type="component" value="Unassembled WGS sequence"/>
</dbReference>
<protein>
    <submittedName>
        <fullName evidence="1">Uncharacterized protein</fullName>
    </submittedName>
</protein>
<dbReference type="AlphaFoldDB" id="A0A4P0Y8T7"/>
<sequence>MALIATFNALSELTVVSSAPNTDTPCENLALSVICQAQVPEA</sequence>